<evidence type="ECO:0000313" key="6">
    <source>
        <dbReference type="Proteomes" id="UP000289794"/>
    </source>
</evidence>
<dbReference type="GO" id="GO:0016887">
    <property type="term" value="F:ATP hydrolysis activity"/>
    <property type="evidence" value="ECO:0007669"/>
    <property type="project" value="InterPro"/>
</dbReference>
<dbReference type="PANTHER" id="PTHR42939">
    <property type="entry name" value="ABC TRANSPORTER ATP-BINDING PROTEIN ALBC-RELATED"/>
    <property type="match status" value="1"/>
</dbReference>
<dbReference type="InterPro" id="IPR051782">
    <property type="entry name" value="ABC_Transporter_VariousFunc"/>
</dbReference>
<sequence length="240" mass="27608">MEEITIKDLSYSYTRKKNVLKDINLILKKGELAVLAGPNGCGKTTMIKLIFDLIGLQEGKILIDGINHSDACCKKNMIYLPGDNNIPEFLTGHEYVELMCRLYEFEGNTETLKRLSNYFSMDKYMGDLIESYSHGMKKKVQLICAFYIKPDFIVIDETLNGIDIKAKEVSKQLIKELAKQKTVLLCTHDLEFAEEIGDRAILMYEGHIYQDIHMDQIRGKTTLLNLFKEIINFEELAYEI</sequence>
<evidence type="ECO:0000256" key="1">
    <source>
        <dbReference type="ARBA" id="ARBA00022448"/>
    </source>
</evidence>
<dbReference type="AlphaFoldDB" id="A0A4V0Z788"/>
<keyword evidence="1" id="KW-0813">Transport</keyword>
<dbReference type="EMBL" id="CP035945">
    <property type="protein sequence ID" value="QBE95948.1"/>
    <property type="molecule type" value="Genomic_DNA"/>
</dbReference>
<reference evidence="5 6" key="1">
    <citation type="submission" date="2019-01" db="EMBL/GenBank/DDBJ databases">
        <title>PMF-metabolizing Aryl O-demethylase.</title>
        <authorList>
            <person name="Kim M."/>
        </authorList>
    </citation>
    <scope>NUCLEOTIDE SEQUENCE [LARGE SCALE GENOMIC DNA]</scope>
    <source>
        <strain evidence="5 6">PMF1</strain>
    </source>
</reference>
<feature type="domain" description="ABC transporter" evidence="4">
    <location>
        <begin position="4"/>
        <end position="230"/>
    </location>
</feature>
<dbReference type="KEGG" id="bpro:PMF13cell1_01474"/>
<organism evidence="5 6">
    <name type="scientific">Blautia producta</name>
    <dbReference type="NCBI Taxonomy" id="33035"/>
    <lineage>
        <taxon>Bacteria</taxon>
        <taxon>Bacillati</taxon>
        <taxon>Bacillota</taxon>
        <taxon>Clostridia</taxon>
        <taxon>Lachnospirales</taxon>
        <taxon>Lachnospiraceae</taxon>
        <taxon>Blautia</taxon>
    </lineage>
</organism>
<protein>
    <submittedName>
        <fullName evidence="5">ABC transporter ATP-binding protein NatA</fullName>
    </submittedName>
</protein>
<dbReference type="InterPro" id="IPR027417">
    <property type="entry name" value="P-loop_NTPase"/>
</dbReference>
<dbReference type="PROSITE" id="PS00211">
    <property type="entry name" value="ABC_TRANSPORTER_1"/>
    <property type="match status" value="1"/>
</dbReference>
<accession>A0A4V0Z788</accession>
<evidence type="ECO:0000259" key="4">
    <source>
        <dbReference type="PROSITE" id="PS50893"/>
    </source>
</evidence>
<dbReference type="Gene3D" id="3.40.50.300">
    <property type="entry name" value="P-loop containing nucleotide triphosphate hydrolases"/>
    <property type="match status" value="1"/>
</dbReference>
<dbReference type="Proteomes" id="UP000289794">
    <property type="component" value="Chromosome"/>
</dbReference>
<dbReference type="InterPro" id="IPR003593">
    <property type="entry name" value="AAA+_ATPase"/>
</dbReference>
<dbReference type="CDD" id="cd03230">
    <property type="entry name" value="ABC_DR_subfamily_A"/>
    <property type="match status" value="1"/>
</dbReference>
<dbReference type="GO" id="GO:0005524">
    <property type="term" value="F:ATP binding"/>
    <property type="evidence" value="ECO:0007669"/>
    <property type="project" value="UniProtKB-KW"/>
</dbReference>
<keyword evidence="3 5" id="KW-0067">ATP-binding</keyword>
<dbReference type="RefSeq" id="WP_130180320.1">
    <property type="nucleotide sequence ID" value="NZ_CP035945.1"/>
</dbReference>
<keyword evidence="2" id="KW-0547">Nucleotide-binding</keyword>
<name>A0A4V0Z788_9FIRM</name>
<evidence type="ECO:0000256" key="3">
    <source>
        <dbReference type="ARBA" id="ARBA00022840"/>
    </source>
</evidence>
<dbReference type="PANTHER" id="PTHR42939:SF1">
    <property type="entry name" value="ABC TRANSPORTER ATP-BINDING PROTEIN ALBC-RELATED"/>
    <property type="match status" value="1"/>
</dbReference>
<evidence type="ECO:0000313" key="5">
    <source>
        <dbReference type="EMBL" id="QBE95948.1"/>
    </source>
</evidence>
<dbReference type="Pfam" id="PF00005">
    <property type="entry name" value="ABC_tran"/>
    <property type="match status" value="1"/>
</dbReference>
<proteinExistence type="predicted"/>
<dbReference type="InterPro" id="IPR003439">
    <property type="entry name" value="ABC_transporter-like_ATP-bd"/>
</dbReference>
<gene>
    <name evidence="5" type="primary">natA_1</name>
    <name evidence="5" type="ORF">PMF13cell1_01474</name>
</gene>
<dbReference type="InterPro" id="IPR017871">
    <property type="entry name" value="ABC_transporter-like_CS"/>
</dbReference>
<dbReference type="SUPFAM" id="SSF52540">
    <property type="entry name" value="P-loop containing nucleoside triphosphate hydrolases"/>
    <property type="match status" value="1"/>
</dbReference>
<evidence type="ECO:0000256" key="2">
    <source>
        <dbReference type="ARBA" id="ARBA00022741"/>
    </source>
</evidence>
<dbReference type="SMART" id="SM00382">
    <property type="entry name" value="AAA"/>
    <property type="match status" value="1"/>
</dbReference>
<dbReference type="PROSITE" id="PS50893">
    <property type="entry name" value="ABC_TRANSPORTER_2"/>
    <property type="match status" value="1"/>
</dbReference>